<dbReference type="PROSITE" id="PS50071">
    <property type="entry name" value="HOMEOBOX_2"/>
    <property type="match status" value="1"/>
</dbReference>
<evidence type="ECO:0000313" key="10">
    <source>
        <dbReference type="EMBL" id="ETS87649.1"/>
    </source>
</evidence>
<reference evidence="11" key="1">
    <citation type="journal article" date="2015" name="BMC Genomics">
        <title>Genomic and transcriptomic analysis of the endophytic fungus Pestalotiopsis fici reveals its lifestyle and high potential for synthesis of natural products.</title>
        <authorList>
            <person name="Wang X."/>
            <person name="Zhang X."/>
            <person name="Liu L."/>
            <person name="Xiang M."/>
            <person name="Wang W."/>
            <person name="Sun X."/>
            <person name="Che Y."/>
            <person name="Guo L."/>
            <person name="Liu G."/>
            <person name="Guo L."/>
            <person name="Wang C."/>
            <person name="Yin W.B."/>
            <person name="Stadler M."/>
            <person name="Zhang X."/>
            <person name="Liu X."/>
        </authorList>
    </citation>
    <scope>NUCLEOTIDE SEQUENCE [LARGE SCALE GENOMIC DNA]</scope>
    <source>
        <strain evidence="11">W106-1 / CGMCC3.15140</strain>
    </source>
</reference>
<dbReference type="OMA" id="HARINNW"/>
<dbReference type="SMART" id="SM00389">
    <property type="entry name" value="HOX"/>
    <property type="match status" value="1"/>
</dbReference>
<feature type="compositionally biased region" description="Basic and acidic residues" evidence="8">
    <location>
        <begin position="119"/>
        <end position="141"/>
    </location>
</feature>
<feature type="region of interest" description="Disordered" evidence="8">
    <location>
        <begin position="112"/>
        <end position="226"/>
    </location>
</feature>
<dbReference type="STRING" id="1229662.W3XNU8"/>
<dbReference type="PANTHER" id="PTHR24341">
    <property type="entry name" value="HOMEOBOX PROTEIN ENGRAILED"/>
    <property type="match status" value="1"/>
</dbReference>
<dbReference type="KEGG" id="pfy:PFICI_01477"/>
<evidence type="ECO:0000313" key="11">
    <source>
        <dbReference type="Proteomes" id="UP000030651"/>
    </source>
</evidence>
<keyword evidence="5 6" id="KW-0539">Nucleus</keyword>
<dbReference type="InterPro" id="IPR009057">
    <property type="entry name" value="Homeodomain-like_sf"/>
</dbReference>
<feature type="compositionally biased region" description="Basic and acidic residues" evidence="8">
    <location>
        <begin position="63"/>
        <end position="75"/>
    </location>
</feature>
<proteinExistence type="inferred from homology"/>
<comment type="similarity">
    <text evidence="2">Belongs to the engrailed homeobox family.</text>
</comment>
<feature type="region of interest" description="Disordered" evidence="8">
    <location>
        <begin position="598"/>
        <end position="633"/>
    </location>
</feature>
<keyword evidence="4 6" id="KW-0371">Homeobox</keyword>
<dbReference type="AlphaFoldDB" id="W3XNU8"/>
<dbReference type="CDD" id="cd00086">
    <property type="entry name" value="homeodomain"/>
    <property type="match status" value="1"/>
</dbReference>
<feature type="region of interest" description="Disordered" evidence="8">
    <location>
        <begin position="389"/>
        <end position="411"/>
    </location>
</feature>
<evidence type="ECO:0000256" key="3">
    <source>
        <dbReference type="ARBA" id="ARBA00023125"/>
    </source>
</evidence>
<feature type="compositionally biased region" description="Polar residues" evidence="8">
    <location>
        <begin position="142"/>
        <end position="151"/>
    </location>
</feature>
<dbReference type="EMBL" id="KI912109">
    <property type="protein sequence ID" value="ETS87649.1"/>
    <property type="molecule type" value="Genomic_DNA"/>
</dbReference>
<dbReference type="GO" id="GO:0016586">
    <property type="term" value="C:RSC-type complex"/>
    <property type="evidence" value="ECO:0007669"/>
    <property type="project" value="TreeGrafter"/>
</dbReference>
<feature type="compositionally biased region" description="Polar residues" evidence="8">
    <location>
        <begin position="175"/>
        <end position="184"/>
    </location>
</feature>
<name>W3XNU8_PESFW</name>
<dbReference type="GeneID" id="19266490"/>
<sequence length="633" mass="68982">MDIPYCGPSGFPVFGFGPGQGSAMHYQDGQYTVYPSFPNLQYMYAAQQQPNDYPTDRNALGDGKAESKPRLSKDEVERLEKIFQENPKPSSSVKAQLAEELGLERPRINNWFQNRRAKAKQERKQEEYEARRAAENGDSESRSPITETSSGVAELFDQEDHERAKPSSAPFPNLDATTNSTPSVDNEDDGEDDVASHSEQFGSPYAAHSTTSHLESAAGELQSPLSVSLPPSENVGFSYPHVNQAFGAAEAMQNYASFSLQDGQQAKDLSLNHGVENVEHGLPSPEENIVDTQYQSNQYLELVGPSYPPSALPYYQSHPIMEDEVKQDHETEEQDGFAGTFHSEHVGMSLPQDGSTIGNSFKAPPPPANIASRRNIPRPAALTVATPRSRSYNLGPKTGMDNYRRADPTSPATAMRRIASAGGNMAGRIQKQATGPRSPLFLNRNTEAYLQFRSPVFNAAFTGATPPTPMTPAIMSQGRREPAVSSTCSDDDSFMLGHGMDSLKTPPETPGVMGVLGTAFNHHAFNTGMDFAAEQPLLTPGLPSEMPDLSMRHMPSYVEMGDASLPTTPLYPNMMSSMAQDPNSLVAAVSGNAQFDWDANESINSSRSSPGQPRSRQIQFTPNMTPQDYNTVP</sequence>
<dbReference type="SUPFAM" id="SSF46689">
    <property type="entry name" value="Homeodomain-like"/>
    <property type="match status" value="1"/>
</dbReference>
<keyword evidence="3 6" id="KW-0238">DNA-binding</keyword>
<protein>
    <recommendedName>
        <fullName evidence="9">Homeobox domain-containing protein</fullName>
    </recommendedName>
</protein>
<keyword evidence="11" id="KW-1185">Reference proteome</keyword>
<organism evidence="10 11">
    <name type="scientific">Pestalotiopsis fici (strain W106-1 / CGMCC3.15140)</name>
    <dbReference type="NCBI Taxonomy" id="1229662"/>
    <lineage>
        <taxon>Eukaryota</taxon>
        <taxon>Fungi</taxon>
        <taxon>Dikarya</taxon>
        <taxon>Ascomycota</taxon>
        <taxon>Pezizomycotina</taxon>
        <taxon>Sordariomycetes</taxon>
        <taxon>Xylariomycetidae</taxon>
        <taxon>Amphisphaeriales</taxon>
        <taxon>Sporocadaceae</taxon>
        <taxon>Pestalotiopsis</taxon>
    </lineage>
</organism>
<dbReference type="InterPro" id="IPR017970">
    <property type="entry name" value="Homeobox_CS"/>
</dbReference>
<dbReference type="OrthoDB" id="6159439at2759"/>
<feature type="DNA-binding region" description="Homeobox" evidence="6">
    <location>
        <begin position="64"/>
        <end position="123"/>
    </location>
</feature>
<dbReference type="InterPro" id="IPR001356">
    <property type="entry name" value="HD"/>
</dbReference>
<gene>
    <name evidence="10" type="ORF">PFICI_01477</name>
</gene>
<evidence type="ECO:0000256" key="8">
    <source>
        <dbReference type="SAM" id="MobiDB-lite"/>
    </source>
</evidence>
<dbReference type="GO" id="GO:0003677">
    <property type="term" value="F:DNA binding"/>
    <property type="evidence" value="ECO:0007669"/>
    <property type="project" value="UniProtKB-UniRule"/>
</dbReference>
<dbReference type="GO" id="GO:0000981">
    <property type="term" value="F:DNA-binding transcription factor activity, RNA polymerase II-specific"/>
    <property type="evidence" value="ECO:0007669"/>
    <property type="project" value="InterPro"/>
</dbReference>
<feature type="region of interest" description="Disordered" evidence="8">
    <location>
        <begin position="50"/>
        <end position="75"/>
    </location>
</feature>
<dbReference type="PROSITE" id="PS00027">
    <property type="entry name" value="HOMEOBOX_1"/>
    <property type="match status" value="1"/>
</dbReference>
<dbReference type="Pfam" id="PF00046">
    <property type="entry name" value="Homeodomain"/>
    <property type="match status" value="1"/>
</dbReference>
<evidence type="ECO:0000256" key="1">
    <source>
        <dbReference type="ARBA" id="ARBA00004123"/>
    </source>
</evidence>
<accession>W3XNU8</accession>
<feature type="compositionally biased region" description="Polar residues" evidence="8">
    <location>
        <begin position="618"/>
        <end position="633"/>
    </location>
</feature>
<feature type="domain" description="Homeobox" evidence="9">
    <location>
        <begin position="62"/>
        <end position="122"/>
    </location>
</feature>
<evidence type="ECO:0000259" key="9">
    <source>
        <dbReference type="PROSITE" id="PS50071"/>
    </source>
</evidence>
<dbReference type="InterPro" id="IPR050720">
    <property type="entry name" value="Engrailed_Homeobox_TFs"/>
</dbReference>
<evidence type="ECO:0000256" key="6">
    <source>
        <dbReference type="PROSITE-ProRule" id="PRU00108"/>
    </source>
</evidence>
<dbReference type="HOGENOM" id="CLU_023864_0_0_1"/>
<evidence type="ECO:0000256" key="2">
    <source>
        <dbReference type="ARBA" id="ARBA00010896"/>
    </source>
</evidence>
<dbReference type="eggNOG" id="KOG0483">
    <property type="taxonomic scope" value="Eukaryota"/>
</dbReference>
<evidence type="ECO:0000256" key="5">
    <source>
        <dbReference type="ARBA" id="ARBA00023242"/>
    </source>
</evidence>
<dbReference type="Gene3D" id="1.10.10.60">
    <property type="entry name" value="Homeodomain-like"/>
    <property type="match status" value="1"/>
</dbReference>
<dbReference type="InParanoid" id="W3XNU8"/>
<comment type="subcellular location">
    <subcellularLocation>
        <location evidence="1 6 7">Nucleus</location>
    </subcellularLocation>
</comment>
<dbReference type="RefSeq" id="XP_007828249.1">
    <property type="nucleotide sequence ID" value="XM_007830058.1"/>
</dbReference>
<dbReference type="Proteomes" id="UP000030651">
    <property type="component" value="Unassembled WGS sequence"/>
</dbReference>
<evidence type="ECO:0000256" key="7">
    <source>
        <dbReference type="RuleBase" id="RU000682"/>
    </source>
</evidence>
<dbReference type="PANTHER" id="PTHR24341:SF6">
    <property type="entry name" value="HOMEOBOX PROTEIN INVECTED"/>
    <property type="match status" value="1"/>
</dbReference>
<evidence type="ECO:0000256" key="4">
    <source>
        <dbReference type="ARBA" id="ARBA00023155"/>
    </source>
</evidence>
<feature type="compositionally biased region" description="Low complexity" evidence="8">
    <location>
        <begin position="605"/>
        <end position="617"/>
    </location>
</feature>